<name>T1CGM7_9ZZZZ</name>
<keyword evidence="1" id="KW-0677">Repeat</keyword>
<dbReference type="InterPro" id="IPR002110">
    <property type="entry name" value="Ankyrin_rpt"/>
</dbReference>
<reference evidence="3" key="2">
    <citation type="journal article" date="2014" name="ISME J.">
        <title>Microbial stratification in low pH oxic and suboxic macroscopic growths along an acid mine drainage.</title>
        <authorList>
            <person name="Mendez-Garcia C."/>
            <person name="Mesa V."/>
            <person name="Sprenger R.R."/>
            <person name="Richter M."/>
            <person name="Diez M.S."/>
            <person name="Solano J."/>
            <person name="Bargiela R."/>
            <person name="Golyshina O.V."/>
            <person name="Manteca A."/>
            <person name="Ramos J.L."/>
            <person name="Gallego J.R."/>
            <person name="Llorente I."/>
            <person name="Martins Dos Santos V.A."/>
            <person name="Jensen O.N."/>
            <person name="Pelaez A.I."/>
            <person name="Sanchez J."/>
            <person name="Ferrer M."/>
        </authorList>
    </citation>
    <scope>NUCLEOTIDE SEQUENCE</scope>
</reference>
<evidence type="ECO:0000256" key="1">
    <source>
        <dbReference type="ARBA" id="ARBA00022737"/>
    </source>
</evidence>
<dbReference type="AlphaFoldDB" id="T1CGM7"/>
<reference evidence="3" key="1">
    <citation type="submission" date="2013-08" db="EMBL/GenBank/DDBJ databases">
        <authorList>
            <person name="Mendez C."/>
            <person name="Richter M."/>
            <person name="Ferrer M."/>
            <person name="Sanchez J."/>
        </authorList>
    </citation>
    <scope>NUCLEOTIDE SEQUENCE</scope>
</reference>
<dbReference type="PROSITE" id="PS50088">
    <property type="entry name" value="ANK_REPEAT"/>
    <property type="match status" value="1"/>
</dbReference>
<organism evidence="3">
    <name type="scientific">mine drainage metagenome</name>
    <dbReference type="NCBI Taxonomy" id="410659"/>
    <lineage>
        <taxon>unclassified sequences</taxon>
        <taxon>metagenomes</taxon>
        <taxon>ecological metagenomes</taxon>
    </lineage>
</organism>
<dbReference type="PANTHER" id="PTHR24188:SF29">
    <property type="entry name" value="GH09064P"/>
    <property type="match status" value="1"/>
</dbReference>
<dbReference type="Pfam" id="PF12796">
    <property type="entry name" value="Ank_2"/>
    <property type="match status" value="1"/>
</dbReference>
<sequence length="77" mass="8537">MKLTQKYLISVGTNIHADDYTLQYSAHNGYLEVVKFLVSEGADIHADADYALRYSASNKHLGVVEFLLSKSTTNPVC</sequence>
<evidence type="ECO:0000256" key="2">
    <source>
        <dbReference type="ARBA" id="ARBA00023043"/>
    </source>
</evidence>
<dbReference type="PANTHER" id="PTHR24188">
    <property type="entry name" value="ANKYRIN REPEAT PROTEIN"/>
    <property type="match status" value="1"/>
</dbReference>
<dbReference type="InterPro" id="IPR036770">
    <property type="entry name" value="Ankyrin_rpt-contain_sf"/>
</dbReference>
<dbReference type="EMBL" id="AUZX01005870">
    <property type="protein sequence ID" value="EQD66250.1"/>
    <property type="molecule type" value="Genomic_DNA"/>
</dbReference>
<proteinExistence type="predicted"/>
<dbReference type="PROSITE" id="PS50297">
    <property type="entry name" value="ANK_REP_REGION"/>
    <property type="match status" value="1"/>
</dbReference>
<evidence type="ECO:0000313" key="3">
    <source>
        <dbReference type="EMBL" id="EQD66250.1"/>
    </source>
</evidence>
<protein>
    <submittedName>
        <fullName evidence="3">Ankyrin containing protein</fullName>
    </submittedName>
</protein>
<dbReference type="Gene3D" id="1.25.40.20">
    <property type="entry name" value="Ankyrin repeat-containing domain"/>
    <property type="match status" value="1"/>
</dbReference>
<comment type="caution">
    <text evidence="3">The sequence shown here is derived from an EMBL/GenBank/DDBJ whole genome shotgun (WGS) entry which is preliminary data.</text>
</comment>
<keyword evidence="2" id="KW-0040">ANK repeat</keyword>
<dbReference type="SUPFAM" id="SSF48403">
    <property type="entry name" value="Ankyrin repeat"/>
    <property type="match status" value="1"/>
</dbReference>
<dbReference type="SMART" id="SM00248">
    <property type="entry name" value="ANK"/>
    <property type="match status" value="2"/>
</dbReference>
<gene>
    <name evidence="3" type="ORF">B1A_08209</name>
</gene>
<accession>T1CGM7</accession>